<evidence type="ECO:0000256" key="10">
    <source>
        <dbReference type="ARBA" id="ARBA00023157"/>
    </source>
</evidence>
<dbReference type="Gene3D" id="3.40.50.620">
    <property type="entry name" value="HUPs"/>
    <property type="match status" value="1"/>
</dbReference>
<evidence type="ECO:0000256" key="7">
    <source>
        <dbReference type="ARBA" id="ARBA00022741"/>
    </source>
</evidence>
<evidence type="ECO:0000256" key="4">
    <source>
        <dbReference type="ARBA" id="ARBA00022555"/>
    </source>
</evidence>
<evidence type="ECO:0000259" key="12">
    <source>
        <dbReference type="Pfam" id="PF20259"/>
    </source>
</evidence>
<keyword evidence="9" id="KW-0694">RNA-binding</keyword>
<sequence>MSGGVDSSVVARLLTERDHDLSAVFMRNWDLRDESGTDEGCQWERDWNDVQRLCKALDIPCKMVDLSKEYWTRIFEPSLEIWQSGQTPNPDVLCNREIKFGALLDQLSLDEGTWLATGHYARKVWQEGSNPRPKLLSAKDRIKDQAFYLASINETGLSRALFPLGNLLKSQVKEMARKWNLDAVERKESTGLCFIGERSGRFSQFLTSYITPKPGPIYDLLTHKQVGEHRGLWSFTTGENARISGMSQRMFVAHRDTKLNAIFVVPGGDNKLLHCDTVVLHDWSWIWRDTLPPGLSTTEGFEGFAKIRHRMSAVPCTVKLIPVSAIPSVFTREDGQGQEQALTVTFSDPYIQSGVSPGQIAAIWDSDGEWCLGCGSIGAAYSMDLVTALDDFSKSL</sequence>
<dbReference type="Proteomes" id="UP000017559">
    <property type="component" value="Unassembled WGS sequence"/>
</dbReference>
<dbReference type="PANTHER" id="PTHR11933:SF5">
    <property type="entry name" value="MITOCHONDRIAL TRNA-SPECIFIC 2-THIOURIDYLASE 1"/>
    <property type="match status" value="1"/>
</dbReference>
<keyword evidence="6" id="KW-0819">tRNA processing</keyword>
<evidence type="ECO:0000313" key="14">
    <source>
        <dbReference type="Proteomes" id="UP000017559"/>
    </source>
</evidence>
<dbReference type="NCBIfam" id="NF001138">
    <property type="entry name" value="PRK00143.1"/>
    <property type="match status" value="1"/>
</dbReference>
<evidence type="ECO:0000256" key="3">
    <source>
        <dbReference type="ARBA" id="ARBA00011953"/>
    </source>
</evidence>
<dbReference type="InterPro" id="IPR046884">
    <property type="entry name" value="MnmA-like_central"/>
</dbReference>
<comment type="similarity">
    <text evidence="2">Belongs to the MnmA/TRMU family.</text>
</comment>
<dbReference type="EMBL" id="AWSO01001380">
    <property type="protein sequence ID" value="ESK84034.1"/>
    <property type="molecule type" value="Genomic_DNA"/>
</dbReference>
<name>V2XX96_MONRO</name>
<dbReference type="GO" id="GO:0005739">
    <property type="term" value="C:mitochondrion"/>
    <property type="evidence" value="ECO:0007669"/>
    <property type="project" value="TreeGrafter"/>
</dbReference>
<organism evidence="13 14">
    <name type="scientific">Moniliophthora roreri (strain MCA 2997)</name>
    <name type="common">Cocoa frosty pod rot fungus</name>
    <name type="synonym">Crinipellis roreri</name>
    <dbReference type="NCBI Taxonomy" id="1381753"/>
    <lineage>
        <taxon>Eukaryota</taxon>
        <taxon>Fungi</taxon>
        <taxon>Dikarya</taxon>
        <taxon>Basidiomycota</taxon>
        <taxon>Agaricomycotina</taxon>
        <taxon>Agaricomycetes</taxon>
        <taxon>Agaricomycetidae</taxon>
        <taxon>Agaricales</taxon>
        <taxon>Marasmiineae</taxon>
        <taxon>Marasmiaceae</taxon>
        <taxon>Moniliophthora</taxon>
    </lineage>
</organism>
<dbReference type="NCBIfam" id="TIGR00420">
    <property type="entry name" value="trmU"/>
    <property type="match status" value="1"/>
</dbReference>
<keyword evidence="5" id="KW-0808">Transferase</keyword>
<dbReference type="GO" id="GO:0002143">
    <property type="term" value="P:tRNA wobble position uridine thiolation"/>
    <property type="evidence" value="ECO:0007669"/>
    <property type="project" value="TreeGrafter"/>
</dbReference>
<comment type="function">
    <text evidence="1">Catalyzes the 2-thiolation of uridine at the wobble position (U34) of mitochondrial tRNA(Lys), tRNA(Glu) and tRNA(Gln). Required for the formation of 5-taurinomethyl-2-thiouridine (tm5s2U) of mitochondrial tRNA(Lys), tRNA(Glu), and tRNA(Gln) at the wobble position. ATP is required to activate the C2 atom of the wobble base.</text>
</comment>
<proteinExistence type="inferred from homology"/>
<dbReference type="InterPro" id="IPR014729">
    <property type="entry name" value="Rossmann-like_a/b/a_fold"/>
</dbReference>
<dbReference type="STRING" id="1381753.V2XX96"/>
<keyword evidence="7" id="KW-0547">Nucleotide-binding</keyword>
<dbReference type="Pfam" id="PF20259">
    <property type="entry name" value="tRNA_Me_trans_M"/>
    <property type="match status" value="1"/>
</dbReference>
<keyword evidence="14" id="KW-1185">Reference proteome</keyword>
<keyword evidence="8" id="KW-0067">ATP-binding</keyword>
<accession>V2XX96</accession>
<dbReference type="CDD" id="cd01998">
    <property type="entry name" value="MnmA_TRMU-like"/>
    <property type="match status" value="1"/>
</dbReference>
<evidence type="ECO:0000313" key="13">
    <source>
        <dbReference type="EMBL" id="ESK84034.1"/>
    </source>
</evidence>
<dbReference type="Pfam" id="PF03054">
    <property type="entry name" value="tRNA_Me_trans"/>
    <property type="match status" value="1"/>
</dbReference>
<dbReference type="Gene3D" id="2.30.30.280">
    <property type="entry name" value="Adenine nucleotide alpha hydrolases-like domains"/>
    <property type="match status" value="1"/>
</dbReference>
<dbReference type="PANTHER" id="PTHR11933">
    <property type="entry name" value="TRNA 5-METHYLAMINOMETHYL-2-THIOURIDYLATE -METHYLTRANSFERASE"/>
    <property type="match status" value="1"/>
</dbReference>
<gene>
    <name evidence="13" type="ORF">Moror_11515</name>
</gene>
<dbReference type="SUPFAM" id="SSF52402">
    <property type="entry name" value="Adenine nucleotide alpha hydrolases-like"/>
    <property type="match status" value="1"/>
</dbReference>
<evidence type="ECO:0000256" key="1">
    <source>
        <dbReference type="ARBA" id="ARBA00003986"/>
    </source>
</evidence>
<dbReference type="OrthoDB" id="3685at2759"/>
<dbReference type="InterPro" id="IPR004506">
    <property type="entry name" value="MnmA-like"/>
</dbReference>
<evidence type="ECO:0000256" key="11">
    <source>
        <dbReference type="ARBA" id="ARBA00049564"/>
    </source>
</evidence>
<protein>
    <recommendedName>
        <fullName evidence="3">tRNA-5-taurinomethyluridine 2-sulfurtransferase</fullName>
        <ecNumber evidence="3">2.8.1.14</ecNumber>
    </recommendedName>
</protein>
<dbReference type="AlphaFoldDB" id="V2XX96"/>
<reference evidence="13 14" key="1">
    <citation type="journal article" date="2014" name="BMC Genomics">
        <title>Genome and secretome analysis of the hemibiotrophic fungal pathogen, Moniliophthora roreri, which causes frosty pod rot disease of cacao: mechanisms of the biotrophic and necrotrophic phases.</title>
        <authorList>
            <person name="Meinhardt L.W."/>
            <person name="Costa G.G.L."/>
            <person name="Thomazella D.P.T."/>
            <person name="Teixeira P.J.P.L."/>
            <person name="Carazzolle M.F."/>
            <person name="Schuster S.C."/>
            <person name="Carlson J.E."/>
            <person name="Guiltinan M.J."/>
            <person name="Mieczkowski P."/>
            <person name="Farmer A."/>
            <person name="Ramaraj T."/>
            <person name="Crozier J."/>
            <person name="Davis R.E."/>
            <person name="Shao J."/>
            <person name="Melnick R.L."/>
            <person name="Pereira G.A.G."/>
            <person name="Bailey B.A."/>
        </authorList>
    </citation>
    <scope>NUCLEOTIDE SEQUENCE [LARGE SCALE GENOMIC DNA]</scope>
    <source>
        <strain evidence="13 14">MCA 2997</strain>
    </source>
</reference>
<comment type="caution">
    <text evidence="13">The sequence shown here is derived from an EMBL/GenBank/DDBJ whole genome shotgun (WGS) entry which is preliminary data.</text>
</comment>
<dbReference type="GO" id="GO:0016783">
    <property type="term" value="F:sulfurtransferase activity"/>
    <property type="evidence" value="ECO:0007669"/>
    <property type="project" value="InterPro"/>
</dbReference>
<dbReference type="Gene3D" id="2.40.30.10">
    <property type="entry name" value="Translation factors"/>
    <property type="match status" value="1"/>
</dbReference>
<keyword evidence="10" id="KW-1015">Disulfide bond</keyword>
<dbReference type="GO" id="GO:0032259">
    <property type="term" value="P:methylation"/>
    <property type="evidence" value="ECO:0007669"/>
    <property type="project" value="UniProtKB-KW"/>
</dbReference>
<dbReference type="GO" id="GO:0008168">
    <property type="term" value="F:methyltransferase activity"/>
    <property type="evidence" value="ECO:0007669"/>
    <property type="project" value="UniProtKB-KW"/>
</dbReference>
<evidence type="ECO:0000256" key="8">
    <source>
        <dbReference type="ARBA" id="ARBA00022840"/>
    </source>
</evidence>
<dbReference type="HOGENOM" id="CLU_035188_1_2_1"/>
<evidence type="ECO:0000256" key="6">
    <source>
        <dbReference type="ARBA" id="ARBA00022694"/>
    </source>
</evidence>
<dbReference type="EC" id="2.8.1.14" evidence="3"/>
<dbReference type="KEGG" id="mrr:Moror_11515"/>
<dbReference type="GO" id="GO:0000049">
    <property type="term" value="F:tRNA binding"/>
    <property type="evidence" value="ECO:0007669"/>
    <property type="project" value="UniProtKB-KW"/>
</dbReference>
<keyword evidence="4" id="KW-0820">tRNA-binding</keyword>
<evidence type="ECO:0000256" key="5">
    <source>
        <dbReference type="ARBA" id="ARBA00022679"/>
    </source>
</evidence>
<dbReference type="GO" id="GO:0005524">
    <property type="term" value="F:ATP binding"/>
    <property type="evidence" value="ECO:0007669"/>
    <property type="project" value="UniProtKB-KW"/>
</dbReference>
<evidence type="ECO:0000256" key="2">
    <source>
        <dbReference type="ARBA" id="ARBA00006191"/>
    </source>
</evidence>
<evidence type="ECO:0000256" key="9">
    <source>
        <dbReference type="ARBA" id="ARBA00022884"/>
    </source>
</evidence>
<comment type="catalytic activity">
    <reaction evidence="11">
        <text>5-taurinomethyluridine(34) in tRNA + S-sulfanyl-L-cysteinyl-[protein] + AH2 + ATP = 5-taurinomethyl-2-thiouridine(34) in tRNA + L-cysteinyl-[protein] + A + AMP + diphosphate + H(+)</text>
        <dbReference type="Rhea" id="RHEA:47040"/>
        <dbReference type="Rhea" id="RHEA-COMP:10131"/>
        <dbReference type="Rhea" id="RHEA-COMP:11726"/>
        <dbReference type="Rhea" id="RHEA-COMP:11732"/>
        <dbReference type="Rhea" id="RHEA-COMP:11733"/>
        <dbReference type="ChEBI" id="CHEBI:13193"/>
        <dbReference type="ChEBI" id="CHEBI:15378"/>
        <dbReference type="ChEBI" id="CHEBI:17499"/>
        <dbReference type="ChEBI" id="CHEBI:29950"/>
        <dbReference type="ChEBI" id="CHEBI:30616"/>
        <dbReference type="ChEBI" id="CHEBI:33019"/>
        <dbReference type="ChEBI" id="CHEBI:61963"/>
        <dbReference type="ChEBI" id="CHEBI:87171"/>
        <dbReference type="ChEBI" id="CHEBI:87172"/>
        <dbReference type="ChEBI" id="CHEBI:456215"/>
        <dbReference type="EC" id="2.8.1.14"/>
    </reaction>
</comment>
<dbReference type="InterPro" id="IPR023382">
    <property type="entry name" value="MnmA-like_central_sf"/>
</dbReference>
<feature type="domain" description="tRNA-specific 2-thiouridylase MnmA-like central" evidence="12">
    <location>
        <begin position="204"/>
        <end position="265"/>
    </location>
</feature>